<organism evidence="1">
    <name type="scientific">uncultured Caudovirales phage</name>
    <dbReference type="NCBI Taxonomy" id="2100421"/>
    <lineage>
        <taxon>Viruses</taxon>
        <taxon>Duplodnaviria</taxon>
        <taxon>Heunggongvirae</taxon>
        <taxon>Uroviricota</taxon>
        <taxon>Caudoviricetes</taxon>
        <taxon>Peduoviridae</taxon>
        <taxon>Maltschvirus</taxon>
        <taxon>Maltschvirus maltsch</taxon>
    </lineage>
</organism>
<protein>
    <submittedName>
        <fullName evidence="1">Uncharacterized protein</fullName>
    </submittedName>
</protein>
<name>A0A6J5R3C8_9CAUD</name>
<dbReference type="EMBL" id="LR797178">
    <property type="protein sequence ID" value="CAB4191810.1"/>
    <property type="molecule type" value="Genomic_DNA"/>
</dbReference>
<accession>A0A6J5R3C8</accession>
<sequence>MAKFKAGDRVVCVNDNGQSTDINSYSCPSEISNGCVKCVNATGSDLTEGRFYTVRDITDGGALVLHGNDSRPYRRDRFELADNSEWVSQTIREKDAARKEFDAKTLTIETCDTLTVSPPNHNSGWDVEIDHTTNPMSPTVKLKKRMFQLGDTVSPTEVINMPPWILPIESALTVRAIYADGYVSLGSIPDRVPSHKLRLAERAAK</sequence>
<gene>
    <name evidence="1" type="ORF">UFOVP1229_151</name>
</gene>
<reference evidence="1" key="1">
    <citation type="submission" date="2020-05" db="EMBL/GenBank/DDBJ databases">
        <authorList>
            <person name="Chiriac C."/>
            <person name="Salcher M."/>
            <person name="Ghai R."/>
            <person name="Kavagutti S V."/>
        </authorList>
    </citation>
    <scope>NUCLEOTIDE SEQUENCE</scope>
</reference>
<proteinExistence type="predicted"/>
<evidence type="ECO:0000313" key="1">
    <source>
        <dbReference type="EMBL" id="CAB4191810.1"/>
    </source>
</evidence>